<gene>
    <name evidence="2" type="ORF">CO690_05265</name>
</gene>
<organism evidence="2 3">
    <name type="scientific">Rothia mucilaginosa</name>
    <dbReference type="NCBI Taxonomy" id="43675"/>
    <lineage>
        <taxon>Bacteria</taxon>
        <taxon>Bacillati</taxon>
        <taxon>Actinomycetota</taxon>
        <taxon>Actinomycetes</taxon>
        <taxon>Micrococcales</taxon>
        <taxon>Micrococcaceae</taxon>
        <taxon>Rothia</taxon>
    </lineage>
</organism>
<name>A0A291DFQ8_9MICC</name>
<evidence type="ECO:0000313" key="2">
    <source>
        <dbReference type="EMBL" id="ATF63119.1"/>
    </source>
</evidence>
<dbReference type="AlphaFoldDB" id="A0A291DFQ8"/>
<evidence type="ECO:0000313" key="3">
    <source>
        <dbReference type="Proteomes" id="UP000218628"/>
    </source>
</evidence>
<dbReference type="Proteomes" id="UP000218628">
    <property type="component" value="Chromosome"/>
</dbReference>
<dbReference type="EMBL" id="CP023510">
    <property type="protein sequence ID" value="ATF63119.1"/>
    <property type="molecule type" value="Genomic_DNA"/>
</dbReference>
<proteinExistence type="predicted"/>
<evidence type="ECO:0000256" key="1">
    <source>
        <dbReference type="SAM" id="MobiDB-lite"/>
    </source>
</evidence>
<sequence>MHYPMFSHAPEPVDQQHQHNGEERTAALYVESTLEPHETWAALTEYIHLWWPRQLLQSEESHIDLSTELLLEETAAGDIIPVARIIQCENEDVLTIAPYPGTHLGRLLGVAEESEESLSFILDALAPETAEGPLSLLEISSGTYTGREDEELGIYAEQEAAAALLMGAYSRFIGTELQREEL</sequence>
<feature type="region of interest" description="Disordered" evidence="1">
    <location>
        <begin position="1"/>
        <end position="21"/>
    </location>
</feature>
<protein>
    <submittedName>
        <fullName evidence="2">GTPase</fullName>
    </submittedName>
</protein>
<reference evidence="3" key="1">
    <citation type="submission" date="2017-09" db="EMBL/GenBank/DDBJ databases">
        <title>FDA dAtabase for Regulatory Grade micrObial Sequences (FDA-ARGOS): Supporting development and validation of Infectious Disease Dx tests.</title>
        <authorList>
            <person name="Minogue T."/>
            <person name="Wolcott M."/>
            <person name="Wasieloski L."/>
            <person name="Aguilar W."/>
            <person name="Moore D."/>
            <person name="Tallon L."/>
            <person name="Sadzewicz L."/>
            <person name="Ott S."/>
            <person name="Zhao X."/>
            <person name="Nagaraj S."/>
            <person name="Vavikolanu K."/>
            <person name="Aluvathingal J."/>
            <person name="Nadendla S."/>
            <person name="Sichtig H."/>
        </authorList>
    </citation>
    <scope>NUCLEOTIDE SEQUENCE [LARGE SCALE GENOMIC DNA]</scope>
    <source>
        <strain evidence="3">FDAARGOS_369</strain>
    </source>
</reference>
<dbReference type="OMA" id="EYIHLWW"/>
<accession>A0A291DFQ8</accession>